<name>A0ABD6RDX4_BACTU</name>
<dbReference type="InterPro" id="IPR002508">
    <property type="entry name" value="MurNAc-LAA_cat"/>
</dbReference>
<sequence>MGCFAGSGGHNSIVQGANSVYGKEHVEDRKFLDAVAKYVQAAGWKYVNCSDEVGTTQTAVWSNAANNHLRVKDSDVDLQFHLNASPGGTGCEVWLHPSYGNRELAAKISKAMADAFGLRDRGIKLTTDLGWINKTKTGLLPEICFIDNETDMQKYRANFDKAAKAVAEVITGKSIQSVPSTPPTGGERMKWTMKSGGLGINLAQEIMDKLAEFKVKGNLVYEGDGIFYLQCEPVDDRNKLGAITWYFKDYKDWYCEVYQVQA</sequence>
<dbReference type="Gene3D" id="3.30.70.2030">
    <property type="match status" value="1"/>
</dbReference>
<gene>
    <name evidence="2" type="ORF">BVF97_01315</name>
</gene>
<evidence type="ECO:0000313" key="3">
    <source>
        <dbReference type="Proteomes" id="UP000190187"/>
    </source>
</evidence>
<dbReference type="Gene3D" id="3.40.630.40">
    <property type="entry name" value="Zn-dependent exopeptidases"/>
    <property type="match status" value="1"/>
</dbReference>
<keyword evidence="2" id="KW-0378">Hydrolase</keyword>
<protein>
    <submittedName>
        <fullName evidence="2">Cell wall hydrolase</fullName>
    </submittedName>
</protein>
<evidence type="ECO:0000259" key="1">
    <source>
        <dbReference type="SMART" id="SM00646"/>
    </source>
</evidence>
<dbReference type="RefSeq" id="WP_078993281.1">
    <property type="nucleotide sequence ID" value="NZ_MSTN01000001.1"/>
</dbReference>
<dbReference type="Pfam" id="PF01520">
    <property type="entry name" value="Amidase_3"/>
    <property type="match status" value="1"/>
</dbReference>
<evidence type="ECO:0000313" key="2">
    <source>
        <dbReference type="EMBL" id="OPD55049.1"/>
    </source>
</evidence>
<dbReference type="SUPFAM" id="SSF53187">
    <property type="entry name" value="Zn-dependent exopeptidases"/>
    <property type="match status" value="1"/>
</dbReference>
<dbReference type="CDD" id="cd02696">
    <property type="entry name" value="MurNAc-LAA"/>
    <property type="match status" value="1"/>
</dbReference>
<dbReference type="GO" id="GO:0016787">
    <property type="term" value="F:hydrolase activity"/>
    <property type="evidence" value="ECO:0007669"/>
    <property type="project" value="UniProtKB-KW"/>
</dbReference>
<accession>A0ABD6RDX4</accession>
<feature type="domain" description="MurNAc-LAA" evidence="1">
    <location>
        <begin position="62"/>
        <end position="171"/>
    </location>
</feature>
<organism evidence="2 3">
    <name type="scientific">Bacillus thuringiensis</name>
    <dbReference type="NCBI Taxonomy" id="1428"/>
    <lineage>
        <taxon>Bacteria</taxon>
        <taxon>Bacillati</taxon>
        <taxon>Bacillota</taxon>
        <taxon>Bacilli</taxon>
        <taxon>Bacillales</taxon>
        <taxon>Bacillaceae</taxon>
        <taxon>Bacillus</taxon>
        <taxon>Bacillus cereus group</taxon>
    </lineage>
</organism>
<dbReference type="Proteomes" id="UP000190187">
    <property type="component" value="Unassembled WGS sequence"/>
</dbReference>
<dbReference type="SMART" id="SM00646">
    <property type="entry name" value="Ami_3"/>
    <property type="match status" value="1"/>
</dbReference>
<reference evidence="2 3" key="1">
    <citation type="submission" date="2017-01" db="EMBL/GenBank/DDBJ databases">
        <title>Draft Genome Sequence of Bacillus thuringiensis DNG9.</title>
        <authorList>
            <person name="Rosana A.R."/>
            <person name="Daas M.S."/>
            <person name="Acedo J.Z."/>
            <person name="Case R.J."/>
            <person name="Vederas J.C."/>
            <person name="Nateche F."/>
            <person name="Kebbouche-Gana S."/>
        </authorList>
    </citation>
    <scope>NUCLEOTIDE SEQUENCE [LARGE SCALE GENOMIC DNA]</scope>
    <source>
        <strain evidence="2 3">DNG9</strain>
    </source>
</reference>
<proteinExistence type="predicted"/>
<comment type="caution">
    <text evidence="2">The sequence shown here is derived from an EMBL/GenBank/DDBJ whole genome shotgun (WGS) entry which is preliminary data.</text>
</comment>
<dbReference type="EMBL" id="MSTN01000001">
    <property type="protein sequence ID" value="OPD55049.1"/>
    <property type="molecule type" value="Genomic_DNA"/>
</dbReference>
<dbReference type="AlphaFoldDB" id="A0ABD6RDX4"/>